<feature type="region of interest" description="Disordered" evidence="6">
    <location>
        <begin position="122"/>
        <end position="151"/>
    </location>
</feature>
<evidence type="ECO:0000259" key="7">
    <source>
        <dbReference type="PROSITE" id="PS51294"/>
    </source>
</evidence>
<accession>A0AAD7KRB4</accession>
<keyword evidence="3" id="KW-0238">DNA-binding</keyword>
<keyword evidence="2" id="KW-0805">Transcription regulation</keyword>
<protein>
    <submittedName>
        <fullName evidence="8">Myb-like transcription factor family protein</fullName>
    </submittedName>
</protein>
<dbReference type="InterPro" id="IPR017930">
    <property type="entry name" value="Myb_dom"/>
</dbReference>
<proteinExistence type="predicted"/>
<evidence type="ECO:0000256" key="2">
    <source>
        <dbReference type="ARBA" id="ARBA00023015"/>
    </source>
</evidence>
<feature type="compositionally biased region" description="Low complexity" evidence="6">
    <location>
        <begin position="187"/>
        <end position="200"/>
    </location>
</feature>
<keyword evidence="5" id="KW-0539">Nucleus</keyword>
<feature type="compositionally biased region" description="Basic and acidic residues" evidence="6">
    <location>
        <begin position="126"/>
        <end position="137"/>
    </location>
</feature>
<dbReference type="InterPro" id="IPR058673">
    <property type="entry name" value="HHO5-like_N"/>
</dbReference>
<dbReference type="Proteomes" id="UP001163823">
    <property type="component" value="Chromosome 14"/>
</dbReference>
<dbReference type="PANTHER" id="PTHR31003">
    <property type="entry name" value="MYB FAMILY TRANSCRIPTION FACTOR"/>
    <property type="match status" value="1"/>
</dbReference>
<dbReference type="GO" id="GO:0003677">
    <property type="term" value="F:DNA binding"/>
    <property type="evidence" value="ECO:0007669"/>
    <property type="project" value="UniProtKB-KW"/>
</dbReference>
<feature type="region of interest" description="Disordered" evidence="6">
    <location>
        <begin position="307"/>
        <end position="354"/>
    </location>
</feature>
<dbReference type="InterPro" id="IPR006447">
    <property type="entry name" value="Myb_dom_plants"/>
</dbReference>
<dbReference type="Pfam" id="PF26575">
    <property type="entry name" value="HHO5_N"/>
    <property type="match status" value="1"/>
</dbReference>
<name>A0AAD7KRB4_QUISA</name>
<evidence type="ECO:0000313" key="9">
    <source>
        <dbReference type="Proteomes" id="UP001163823"/>
    </source>
</evidence>
<comment type="caution">
    <text evidence="8">The sequence shown here is derived from an EMBL/GenBank/DDBJ whole genome shotgun (WGS) entry which is preliminary data.</text>
</comment>
<keyword evidence="9" id="KW-1185">Reference proteome</keyword>
<feature type="region of interest" description="Disordered" evidence="6">
    <location>
        <begin position="183"/>
        <end position="204"/>
    </location>
</feature>
<evidence type="ECO:0000256" key="3">
    <source>
        <dbReference type="ARBA" id="ARBA00023125"/>
    </source>
</evidence>
<dbReference type="AlphaFoldDB" id="A0AAD7KRB4"/>
<dbReference type="GO" id="GO:0005634">
    <property type="term" value="C:nucleus"/>
    <property type="evidence" value="ECO:0007669"/>
    <property type="project" value="UniProtKB-SubCell"/>
</dbReference>
<dbReference type="PANTHER" id="PTHR31003:SF22">
    <property type="entry name" value="TRANSCRIPTION FACTOR HHO5"/>
    <property type="match status" value="1"/>
</dbReference>
<reference evidence="8" key="1">
    <citation type="journal article" date="2023" name="Science">
        <title>Elucidation of the pathway for biosynthesis of saponin adjuvants from the soapbark tree.</title>
        <authorList>
            <person name="Reed J."/>
            <person name="Orme A."/>
            <person name="El-Demerdash A."/>
            <person name="Owen C."/>
            <person name="Martin L.B.B."/>
            <person name="Misra R.C."/>
            <person name="Kikuchi S."/>
            <person name="Rejzek M."/>
            <person name="Martin A.C."/>
            <person name="Harkess A."/>
            <person name="Leebens-Mack J."/>
            <person name="Louveau T."/>
            <person name="Stephenson M.J."/>
            <person name="Osbourn A."/>
        </authorList>
    </citation>
    <scope>NUCLEOTIDE SEQUENCE</scope>
    <source>
        <strain evidence="8">S10</strain>
    </source>
</reference>
<evidence type="ECO:0000313" key="8">
    <source>
        <dbReference type="EMBL" id="KAJ7944392.1"/>
    </source>
</evidence>
<dbReference type="PROSITE" id="PS51294">
    <property type="entry name" value="HTH_MYB"/>
    <property type="match status" value="1"/>
</dbReference>
<feature type="domain" description="HTH myb-type" evidence="7">
    <location>
        <begin position="220"/>
        <end position="280"/>
    </location>
</feature>
<gene>
    <name evidence="8" type="ORF">O6P43_033794</name>
</gene>
<evidence type="ECO:0000256" key="1">
    <source>
        <dbReference type="ARBA" id="ARBA00004123"/>
    </source>
</evidence>
<dbReference type="Gene3D" id="1.10.10.60">
    <property type="entry name" value="Homeodomain-like"/>
    <property type="match status" value="1"/>
</dbReference>
<dbReference type="GO" id="GO:0003700">
    <property type="term" value="F:DNA-binding transcription factor activity"/>
    <property type="evidence" value="ECO:0007669"/>
    <property type="project" value="InterPro"/>
</dbReference>
<dbReference type="NCBIfam" id="TIGR01557">
    <property type="entry name" value="myb_SHAQKYF"/>
    <property type="match status" value="1"/>
</dbReference>
<evidence type="ECO:0000256" key="4">
    <source>
        <dbReference type="ARBA" id="ARBA00023163"/>
    </source>
</evidence>
<keyword evidence="4" id="KW-0804">Transcription</keyword>
<dbReference type="InterPro" id="IPR001005">
    <property type="entry name" value="SANT/Myb"/>
</dbReference>
<dbReference type="EMBL" id="JARAOO010000014">
    <property type="protein sequence ID" value="KAJ7944392.1"/>
    <property type="molecule type" value="Genomic_DNA"/>
</dbReference>
<dbReference type="InterPro" id="IPR009057">
    <property type="entry name" value="Homeodomain-like_sf"/>
</dbReference>
<feature type="compositionally biased region" description="Polar residues" evidence="6">
    <location>
        <begin position="139"/>
        <end position="148"/>
    </location>
</feature>
<sequence>MELSLDLNLAFVPKTISELLCEVSKIRDVSVRFSKLDDFVKRLEDEMRKIDAFKRELPLCMILINDAILRLKEEIVLCKEIQDPPVIEEFIPLKKDSREENGLDMGDDCSDKKNWMSSAQLWSSDNKLRSEEDDRSLPENPNQPWNQKNRGKVFLPFNGNSGFSKMALKEDKEVSQVASLSLMTPASESKSSSRGSSGSSLLTDPIKIQGQPQEQQLQQNSRKQRRCWSPELHRRFVDALQQLGGVQVATPKQIRELMQVGGLTNDEVKSHLQKYRLHVRRLPASSVAPSNGFWVAKDKCGEKSNLNFPQSGSPQGPLVGGSAKGLSSIGGTGMDAEEDEKSDGHNWKGGFITN</sequence>
<organism evidence="8 9">
    <name type="scientific">Quillaja saponaria</name>
    <name type="common">Soap bark tree</name>
    <dbReference type="NCBI Taxonomy" id="32244"/>
    <lineage>
        <taxon>Eukaryota</taxon>
        <taxon>Viridiplantae</taxon>
        <taxon>Streptophyta</taxon>
        <taxon>Embryophyta</taxon>
        <taxon>Tracheophyta</taxon>
        <taxon>Spermatophyta</taxon>
        <taxon>Magnoliopsida</taxon>
        <taxon>eudicotyledons</taxon>
        <taxon>Gunneridae</taxon>
        <taxon>Pentapetalae</taxon>
        <taxon>rosids</taxon>
        <taxon>fabids</taxon>
        <taxon>Fabales</taxon>
        <taxon>Quillajaceae</taxon>
        <taxon>Quillaja</taxon>
    </lineage>
</organism>
<feature type="compositionally biased region" description="Gly residues" evidence="6">
    <location>
        <begin position="318"/>
        <end position="333"/>
    </location>
</feature>
<evidence type="ECO:0000256" key="5">
    <source>
        <dbReference type="ARBA" id="ARBA00023242"/>
    </source>
</evidence>
<evidence type="ECO:0000256" key="6">
    <source>
        <dbReference type="SAM" id="MobiDB-lite"/>
    </source>
</evidence>
<dbReference type="FunFam" id="1.10.10.60:FF:000002">
    <property type="entry name" value="Myb family transcription factor"/>
    <property type="match status" value="1"/>
</dbReference>
<dbReference type="KEGG" id="qsa:O6P43_033794"/>
<dbReference type="InterPro" id="IPR044787">
    <property type="entry name" value="HHO5-like"/>
</dbReference>
<comment type="subcellular location">
    <subcellularLocation>
        <location evidence="1">Nucleus</location>
    </subcellularLocation>
</comment>
<dbReference type="SUPFAM" id="SSF46689">
    <property type="entry name" value="Homeodomain-like"/>
    <property type="match status" value="1"/>
</dbReference>
<dbReference type="Pfam" id="PF00249">
    <property type="entry name" value="Myb_DNA-binding"/>
    <property type="match status" value="1"/>
</dbReference>